<reference evidence="2" key="1">
    <citation type="submission" date="2016-10" db="EMBL/GenBank/DDBJ databases">
        <authorList>
            <person name="Varghese N."/>
            <person name="Submissions S."/>
        </authorList>
    </citation>
    <scope>NUCLEOTIDE SEQUENCE [LARGE SCALE GENOMIC DNA]</scope>
    <source>
        <strain evidence="2">DSM 44234</strain>
    </source>
</reference>
<dbReference type="RefSeq" id="WP_156486430.1">
    <property type="nucleotide sequence ID" value="NZ_FNSA01000003.1"/>
</dbReference>
<evidence type="ECO:0000313" key="2">
    <source>
        <dbReference type="Proteomes" id="UP000182241"/>
    </source>
</evidence>
<keyword evidence="2" id="KW-1185">Reference proteome</keyword>
<sequence length="58" mass="6282">MTNLFNYELRVADDSAKPDLALICLECGEHLCDAEHGDSLHSLVATCEDHAEASGHGR</sequence>
<dbReference type="Proteomes" id="UP000182241">
    <property type="component" value="Unassembled WGS sequence"/>
</dbReference>
<accession>A0A1H4VCR6</accession>
<dbReference type="AlphaFoldDB" id="A0A1H4VCR6"/>
<dbReference type="STRING" id="57704.SAMN04489793_3195"/>
<proteinExistence type="predicted"/>
<gene>
    <name evidence="1" type="ORF">SAMN04489793_3195</name>
</gene>
<name>A0A1H4VCR6_TSUTY</name>
<organism evidence="1 2">
    <name type="scientific">Tsukamurella tyrosinosolvens</name>
    <dbReference type="NCBI Taxonomy" id="57704"/>
    <lineage>
        <taxon>Bacteria</taxon>
        <taxon>Bacillati</taxon>
        <taxon>Actinomycetota</taxon>
        <taxon>Actinomycetes</taxon>
        <taxon>Mycobacteriales</taxon>
        <taxon>Tsukamurellaceae</taxon>
        <taxon>Tsukamurella</taxon>
    </lineage>
</organism>
<evidence type="ECO:0000313" key="1">
    <source>
        <dbReference type="EMBL" id="SEC78787.1"/>
    </source>
</evidence>
<protein>
    <submittedName>
        <fullName evidence="1">Uncharacterized protein</fullName>
    </submittedName>
</protein>
<dbReference type="EMBL" id="FNSA01000003">
    <property type="protein sequence ID" value="SEC78787.1"/>
    <property type="molecule type" value="Genomic_DNA"/>
</dbReference>